<dbReference type="SMART" id="SM00028">
    <property type="entry name" value="TPR"/>
    <property type="match status" value="2"/>
</dbReference>
<dbReference type="Gene3D" id="1.25.40.10">
    <property type="entry name" value="Tetratricopeptide repeat domain"/>
    <property type="match status" value="1"/>
</dbReference>
<dbReference type="EMBL" id="FNNG01000017">
    <property type="protein sequence ID" value="SDX72324.1"/>
    <property type="molecule type" value="Genomic_DNA"/>
</dbReference>
<feature type="repeat" description="TPR" evidence="1">
    <location>
        <begin position="90"/>
        <end position="123"/>
    </location>
</feature>
<feature type="domain" description="Tetratrico peptide repeat group 5" evidence="2">
    <location>
        <begin position="54"/>
        <end position="174"/>
    </location>
</feature>
<evidence type="ECO:0000313" key="4">
    <source>
        <dbReference type="Proteomes" id="UP000198828"/>
    </source>
</evidence>
<dbReference type="AlphaFoldDB" id="A0A1H3E348"/>
<evidence type="ECO:0000259" key="2">
    <source>
        <dbReference type="Pfam" id="PF12688"/>
    </source>
</evidence>
<dbReference type="InterPro" id="IPR019734">
    <property type="entry name" value="TPR_rpt"/>
</dbReference>
<dbReference type="Pfam" id="PF12688">
    <property type="entry name" value="TPR_5"/>
    <property type="match status" value="1"/>
</dbReference>
<keyword evidence="1" id="KW-0802">TPR repeat</keyword>
<dbReference type="Proteomes" id="UP000198828">
    <property type="component" value="Unassembled WGS sequence"/>
</dbReference>
<sequence length="178" mass="20743">MRIKDIILNVIYLVVRGLTMKDLEIAIKLRKEGKLEESNRLLVSLANKCPDDPMINYHCAWSFDALGLEKDAVQYYEKAIAIGLPDEELRGAYLGLGSTYRTLGEYEKSKKTFEEGLDKFPQDEAMKVFYAMTLYNMKEYSKAMEILLFCIAETSYDENINRYKRAIKFYANKLDKIW</sequence>
<dbReference type="SUPFAM" id="SSF48452">
    <property type="entry name" value="TPR-like"/>
    <property type="match status" value="1"/>
</dbReference>
<dbReference type="PROSITE" id="PS50005">
    <property type="entry name" value="TPR"/>
    <property type="match status" value="1"/>
</dbReference>
<organism evidence="3 4">
    <name type="scientific">Tepidimicrobium xylanilyticum</name>
    <dbReference type="NCBI Taxonomy" id="1123352"/>
    <lineage>
        <taxon>Bacteria</taxon>
        <taxon>Bacillati</taxon>
        <taxon>Bacillota</taxon>
        <taxon>Tissierellia</taxon>
        <taxon>Tissierellales</taxon>
        <taxon>Tepidimicrobiaceae</taxon>
        <taxon>Tepidimicrobium</taxon>
    </lineage>
</organism>
<protein>
    <submittedName>
        <fullName evidence="3">Tetratrico peptide repeat-containing protein</fullName>
    </submittedName>
</protein>
<accession>A0A1H3E348</accession>
<proteinExistence type="predicted"/>
<evidence type="ECO:0000256" key="1">
    <source>
        <dbReference type="PROSITE-ProRule" id="PRU00339"/>
    </source>
</evidence>
<dbReference type="InterPro" id="IPR041656">
    <property type="entry name" value="TPR_5"/>
</dbReference>
<gene>
    <name evidence="3" type="ORF">SAMN05660923_02812</name>
</gene>
<reference evidence="3 4" key="1">
    <citation type="submission" date="2016-10" db="EMBL/GenBank/DDBJ databases">
        <authorList>
            <person name="de Groot N.N."/>
        </authorList>
    </citation>
    <scope>NUCLEOTIDE SEQUENCE [LARGE SCALE GENOMIC DNA]</scope>
    <source>
        <strain evidence="3 4">DSM 23310</strain>
    </source>
</reference>
<keyword evidence="4" id="KW-1185">Reference proteome</keyword>
<evidence type="ECO:0000313" key="3">
    <source>
        <dbReference type="EMBL" id="SDX72324.1"/>
    </source>
</evidence>
<name>A0A1H3E348_9FIRM</name>
<dbReference type="InterPro" id="IPR011990">
    <property type="entry name" value="TPR-like_helical_dom_sf"/>
</dbReference>